<keyword evidence="3" id="KW-1185">Reference proteome</keyword>
<dbReference type="Proteomes" id="UP000676776">
    <property type="component" value="Unassembled WGS sequence"/>
</dbReference>
<sequence length="284" mass="32736">MRKTLLVLGCLFMLILLNTSCKNNNLVVKTKSKYYTDSLYSNHLKEYRKHNIYLPQNFTPKDKYPVIYATDGGTIKDESFLKSTLDSLISNQIIAPIIFVESHSNKKIADSTSTTTGDGKVVKLQYRNFEYVNYRISKEEDALLYNRFDAHKSYFKDELISEIENNFSLELTTEDRFFYGVSNGAGFGMSLLNSNPDIIGTYICLSTFGGDIRTNTWQKDIEYPKVYLRYGSEEPQFLKEDADFLEAESNALNLTLDANEFKGGHDYLKWRELLTEILTETFKT</sequence>
<organism evidence="2 3">
    <name type="scientific">Winogradskyella pelagia</name>
    <dbReference type="NCBI Taxonomy" id="2819984"/>
    <lineage>
        <taxon>Bacteria</taxon>
        <taxon>Pseudomonadati</taxon>
        <taxon>Bacteroidota</taxon>
        <taxon>Flavobacteriia</taxon>
        <taxon>Flavobacteriales</taxon>
        <taxon>Flavobacteriaceae</taxon>
        <taxon>Winogradskyella</taxon>
    </lineage>
</organism>
<evidence type="ECO:0000256" key="1">
    <source>
        <dbReference type="SAM" id="SignalP"/>
    </source>
</evidence>
<reference evidence="2 3" key="1">
    <citation type="submission" date="2021-03" db="EMBL/GenBank/DDBJ databases">
        <title>Winogradskyella sp. nov., isolated from costal sediment.</title>
        <authorList>
            <person name="Gao C."/>
        </authorList>
    </citation>
    <scope>NUCLEOTIDE SEQUENCE [LARGE SCALE GENOMIC DNA]</scope>
    <source>
        <strain evidence="2 3">DF17</strain>
    </source>
</reference>
<dbReference type="Pfam" id="PF00756">
    <property type="entry name" value="Esterase"/>
    <property type="match status" value="1"/>
</dbReference>
<gene>
    <name evidence="2" type="ORF">J4050_03760</name>
</gene>
<feature type="signal peptide" evidence="1">
    <location>
        <begin position="1"/>
        <end position="23"/>
    </location>
</feature>
<evidence type="ECO:0000313" key="3">
    <source>
        <dbReference type="Proteomes" id="UP000676776"/>
    </source>
</evidence>
<dbReference type="InterPro" id="IPR029058">
    <property type="entry name" value="AB_hydrolase_fold"/>
</dbReference>
<proteinExistence type="predicted"/>
<name>A0ABS3SZC7_9FLAO</name>
<feature type="chain" id="PRO_5045366231" evidence="1">
    <location>
        <begin position="24"/>
        <end position="284"/>
    </location>
</feature>
<dbReference type="PANTHER" id="PTHR48098:SF6">
    <property type="entry name" value="FERRI-BACILLIBACTIN ESTERASE BESA"/>
    <property type="match status" value="1"/>
</dbReference>
<dbReference type="RefSeq" id="WP_208152614.1">
    <property type="nucleotide sequence ID" value="NZ_JAGEVF010000002.1"/>
</dbReference>
<dbReference type="InterPro" id="IPR050583">
    <property type="entry name" value="Mycobacterial_A85_antigen"/>
</dbReference>
<protein>
    <submittedName>
        <fullName evidence="2">Esterase</fullName>
    </submittedName>
</protein>
<dbReference type="Gene3D" id="3.40.50.1820">
    <property type="entry name" value="alpha/beta hydrolase"/>
    <property type="match status" value="1"/>
</dbReference>
<dbReference type="PANTHER" id="PTHR48098">
    <property type="entry name" value="ENTEROCHELIN ESTERASE-RELATED"/>
    <property type="match status" value="1"/>
</dbReference>
<keyword evidence="1" id="KW-0732">Signal</keyword>
<dbReference type="InterPro" id="IPR000801">
    <property type="entry name" value="Esterase-like"/>
</dbReference>
<accession>A0ABS3SZC7</accession>
<evidence type="ECO:0000313" key="2">
    <source>
        <dbReference type="EMBL" id="MBO3115846.1"/>
    </source>
</evidence>
<dbReference type="SUPFAM" id="SSF53474">
    <property type="entry name" value="alpha/beta-Hydrolases"/>
    <property type="match status" value="1"/>
</dbReference>
<comment type="caution">
    <text evidence="2">The sequence shown here is derived from an EMBL/GenBank/DDBJ whole genome shotgun (WGS) entry which is preliminary data.</text>
</comment>
<dbReference type="EMBL" id="JAGEVF010000002">
    <property type="protein sequence ID" value="MBO3115846.1"/>
    <property type="molecule type" value="Genomic_DNA"/>
</dbReference>